<proteinExistence type="predicted"/>
<dbReference type="HOGENOM" id="CLU_2664783_0_0_11"/>
<gene>
    <name evidence="1" type="ORF">COLSTE_01061</name>
</gene>
<organism evidence="1 2">
    <name type="scientific">Collinsella stercoris DSM 13279</name>
    <dbReference type="NCBI Taxonomy" id="445975"/>
    <lineage>
        <taxon>Bacteria</taxon>
        <taxon>Bacillati</taxon>
        <taxon>Actinomycetota</taxon>
        <taxon>Coriobacteriia</taxon>
        <taxon>Coriobacteriales</taxon>
        <taxon>Coriobacteriaceae</taxon>
        <taxon>Collinsella</taxon>
    </lineage>
</organism>
<dbReference type="Proteomes" id="UP000003560">
    <property type="component" value="Unassembled WGS sequence"/>
</dbReference>
<reference evidence="1 2" key="1">
    <citation type="submission" date="2008-10" db="EMBL/GenBank/DDBJ databases">
        <title>Draft genome sequence of Collinsella stercoris (DSM 13279).</title>
        <authorList>
            <person name="Sudarsanam P."/>
            <person name="Ley R."/>
            <person name="Guruge J."/>
            <person name="Turnbaugh P.J."/>
            <person name="Mahowald M."/>
            <person name="Liep D."/>
            <person name="Gordon J."/>
        </authorList>
    </citation>
    <scope>NUCLEOTIDE SEQUENCE [LARGE SCALE GENOMIC DNA]</scope>
    <source>
        <strain evidence="1 2">DSM 13279</strain>
    </source>
</reference>
<dbReference type="EMBL" id="ABXJ01000060">
    <property type="protein sequence ID" value="EEA90715.1"/>
    <property type="molecule type" value="Genomic_DNA"/>
</dbReference>
<dbReference type="AlphaFoldDB" id="B6GAG2"/>
<evidence type="ECO:0000313" key="2">
    <source>
        <dbReference type="Proteomes" id="UP000003560"/>
    </source>
</evidence>
<reference evidence="1 2" key="2">
    <citation type="submission" date="2008-10" db="EMBL/GenBank/DDBJ databases">
        <authorList>
            <person name="Fulton L."/>
            <person name="Clifton S."/>
            <person name="Fulton B."/>
            <person name="Xu J."/>
            <person name="Minx P."/>
            <person name="Pepin K.H."/>
            <person name="Johnson M."/>
            <person name="Thiruvilangam P."/>
            <person name="Bhonagiri V."/>
            <person name="Nash W.E."/>
            <person name="Mardis E.R."/>
            <person name="Wilson R.K."/>
        </authorList>
    </citation>
    <scope>NUCLEOTIDE SEQUENCE [LARGE SCALE GENOMIC DNA]</scope>
    <source>
        <strain evidence="1 2">DSM 13279</strain>
    </source>
</reference>
<name>B6GAG2_9ACTN</name>
<protein>
    <submittedName>
        <fullName evidence="1">Uncharacterized protein</fullName>
    </submittedName>
</protein>
<accession>B6GAG2</accession>
<dbReference type="STRING" id="445975.COLSTE_01061"/>
<comment type="caution">
    <text evidence="1">The sequence shown here is derived from an EMBL/GenBank/DDBJ whole genome shotgun (WGS) entry which is preliminary data.</text>
</comment>
<evidence type="ECO:0000313" key="1">
    <source>
        <dbReference type="EMBL" id="EEA90715.1"/>
    </source>
</evidence>
<sequence>MSTNKKLNHLVVVCKTCARICLVVLQKLVQRRKCLRIKKYSRTFCGIVLVKLFGQRLRKRGDWFRNGSVVSAGRF</sequence>
<keyword evidence="2" id="KW-1185">Reference proteome</keyword>